<dbReference type="GO" id="GO:0006465">
    <property type="term" value="P:signal peptide processing"/>
    <property type="evidence" value="ECO:0007669"/>
    <property type="project" value="InterPro"/>
</dbReference>
<gene>
    <name evidence="3" type="ORF">FB547_10865</name>
</gene>
<organism evidence="3 4">
    <name type="scientific">Variovorax beijingensis</name>
    <dbReference type="NCBI Taxonomy" id="2496117"/>
    <lineage>
        <taxon>Bacteria</taxon>
        <taxon>Pseudomonadati</taxon>
        <taxon>Pseudomonadota</taxon>
        <taxon>Betaproteobacteria</taxon>
        <taxon>Burkholderiales</taxon>
        <taxon>Comamonadaceae</taxon>
        <taxon>Variovorax</taxon>
    </lineage>
</organism>
<dbReference type="Gene3D" id="2.10.109.10">
    <property type="entry name" value="Umud Fragment, subunit A"/>
    <property type="match status" value="1"/>
</dbReference>
<dbReference type="InterPro" id="IPR019533">
    <property type="entry name" value="Peptidase_S26"/>
</dbReference>
<feature type="chain" id="PRO_5021755875" evidence="1">
    <location>
        <begin position="24"/>
        <end position="170"/>
    </location>
</feature>
<dbReference type="EMBL" id="VIVL01000008">
    <property type="protein sequence ID" value="TWD78010.1"/>
    <property type="molecule type" value="Genomic_DNA"/>
</dbReference>
<comment type="caution">
    <text evidence="3">The sequence shown here is derived from an EMBL/GenBank/DDBJ whole genome shotgun (WGS) entry which is preliminary data.</text>
</comment>
<dbReference type="InterPro" id="IPR036286">
    <property type="entry name" value="LexA/Signal_pep-like_sf"/>
</dbReference>
<evidence type="ECO:0000313" key="4">
    <source>
        <dbReference type="Proteomes" id="UP000319722"/>
    </source>
</evidence>
<reference evidence="3 4" key="1">
    <citation type="submission" date="2019-06" db="EMBL/GenBank/DDBJ databases">
        <title>Sorghum-associated microbial communities from plants grown in Nebraska, USA.</title>
        <authorList>
            <person name="Schachtman D."/>
        </authorList>
    </citation>
    <scope>NUCLEOTIDE SEQUENCE [LARGE SCALE GENOMIC DNA]</scope>
    <source>
        <strain evidence="3 4">T529</strain>
    </source>
</reference>
<feature type="signal peptide" evidence="1">
    <location>
        <begin position="1"/>
        <end position="23"/>
    </location>
</feature>
<dbReference type="SUPFAM" id="SSF51306">
    <property type="entry name" value="LexA/Signal peptidase"/>
    <property type="match status" value="1"/>
</dbReference>
<dbReference type="Proteomes" id="UP000319722">
    <property type="component" value="Unassembled WGS sequence"/>
</dbReference>
<dbReference type="RefSeq" id="WP_145745790.1">
    <property type="nucleotide sequence ID" value="NZ_VIVL01000008.1"/>
</dbReference>
<name>A0A561BGL5_9BURK</name>
<dbReference type="Pfam" id="PF10502">
    <property type="entry name" value="Peptidase_S26"/>
    <property type="match status" value="1"/>
</dbReference>
<evidence type="ECO:0000256" key="1">
    <source>
        <dbReference type="SAM" id="SignalP"/>
    </source>
</evidence>
<protein>
    <submittedName>
        <fullName evidence="3">Conjugative transfer signal peptidase TraF</fullName>
    </submittedName>
</protein>
<evidence type="ECO:0000313" key="3">
    <source>
        <dbReference type="EMBL" id="TWD78010.1"/>
    </source>
</evidence>
<keyword evidence="1" id="KW-0732">Signal</keyword>
<dbReference type="AlphaFoldDB" id="A0A561BGL5"/>
<accession>A0A561BGL5</accession>
<feature type="domain" description="Peptidase S26" evidence="2">
    <location>
        <begin position="4"/>
        <end position="165"/>
    </location>
</feature>
<sequence length="170" mass="18459">MMRRMVFACMGISLAALCMPAMVQVPVRLVYNPSHSVARGWYRIEPPDSLHVGSIVLVRLPADVAAFAAQRGYLPNGVPILKRIGALAPQSVCVRELVVRIDGVALANVRTHDGVHRPLQAWSQCRSLALSELFLLSDTNPASFDSRYFGPIAASAVLGVAQPLWTWSAP</sequence>
<evidence type="ECO:0000259" key="2">
    <source>
        <dbReference type="Pfam" id="PF10502"/>
    </source>
</evidence>
<dbReference type="GO" id="GO:0004252">
    <property type="term" value="F:serine-type endopeptidase activity"/>
    <property type="evidence" value="ECO:0007669"/>
    <property type="project" value="InterPro"/>
</dbReference>
<proteinExistence type="predicted"/>
<dbReference type="OrthoDB" id="5360818at2"/>